<keyword evidence="3" id="KW-1185">Reference proteome</keyword>
<dbReference type="GO" id="GO:0016301">
    <property type="term" value="F:kinase activity"/>
    <property type="evidence" value="ECO:0007669"/>
    <property type="project" value="UniProtKB-KW"/>
</dbReference>
<dbReference type="InterPro" id="IPR036890">
    <property type="entry name" value="HATPase_C_sf"/>
</dbReference>
<dbReference type="SUPFAM" id="SSF55874">
    <property type="entry name" value="ATPase domain of HSP90 chaperone/DNA topoisomerase II/histidine kinase"/>
    <property type="match status" value="2"/>
</dbReference>
<evidence type="ECO:0000313" key="2">
    <source>
        <dbReference type="EMBL" id="NEX88216.1"/>
    </source>
</evidence>
<comment type="caution">
    <text evidence="2">The sequence shown here is derived from an EMBL/GenBank/DDBJ whole genome shotgun (WGS) entry which is preliminary data.</text>
</comment>
<feature type="domain" description="Histidine kinase/HSP90-like ATPase" evidence="1">
    <location>
        <begin position="872"/>
        <end position="983"/>
    </location>
</feature>
<dbReference type="InterPro" id="IPR003594">
    <property type="entry name" value="HATPase_dom"/>
</dbReference>
<evidence type="ECO:0000313" key="3">
    <source>
        <dbReference type="Proteomes" id="UP000472827"/>
    </source>
</evidence>
<organism evidence="2 3">
    <name type="scientific">Aeromonas rivipollensis</name>
    <dbReference type="NCBI Taxonomy" id="948519"/>
    <lineage>
        <taxon>Bacteria</taxon>
        <taxon>Pseudomonadati</taxon>
        <taxon>Pseudomonadota</taxon>
        <taxon>Gammaproteobacteria</taxon>
        <taxon>Aeromonadales</taxon>
        <taxon>Aeromonadaceae</taxon>
        <taxon>Aeromonas</taxon>
    </lineage>
</organism>
<dbReference type="SMART" id="SM00387">
    <property type="entry name" value="HATPase_c"/>
    <property type="match status" value="1"/>
</dbReference>
<dbReference type="Proteomes" id="UP000472827">
    <property type="component" value="Unassembled WGS sequence"/>
</dbReference>
<dbReference type="RefSeq" id="WP_163136029.1">
    <property type="nucleotide sequence ID" value="NZ_JAAILA010000008.1"/>
</dbReference>
<reference evidence="2 3" key="1">
    <citation type="submission" date="2020-02" db="EMBL/GenBank/DDBJ databases">
        <title>Genome sequencing of Aeromonas rivipollensis.</title>
        <authorList>
            <person name="Fono-Tamo Ubani E.K."/>
            <person name="Lekota K.E."/>
        </authorList>
    </citation>
    <scope>NUCLEOTIDE SEQUENCE [LARGE SCALE GENOMIC DNA]</scope>
    <source>
        <strain evidence="2 3">G78</strain>
    </source>
</reference>
<dbReference type="Gene3D" id="3.30.565.10">
    <property type="entry name" value="Histidine kinase-like ATPase, C-terminal domain"/>
    <property type="match status" value="2"/>
</dbReference>
<gene>
    <name evidence="2" type="ORF">G4923_05755</name>
</gene>
<proteinExistence type="predicted"/>
<dbReference type="EMBL" id="JAAILA010000008">
    <property type="protein sequence ID" value="NEX88216.1"/>
    <property type="molecule type" value="Genomic_DNA"/>
</dbReference>
<dbReference type="Pfam" id="PF13589">
    <property type="entry name" value="HATPase_c_3"/>
    <property type="match status" value="1"/>
</dbReference>
<evidence type="ECO:0000259" key="1">
    <source>
        <dbReference type="SMART" id="SM00387"/>
    </source>
</evidence>
<accession>A0ABX0CWB9</accession>
<protein>
    <submittedName>
        <fullName evidence="2">Histidine kinase</fullName>
    </submittedName>
</protein>
<sequence length="987" mass="112726">MQSGTLTFRARARTIEHLGKGQIADCPTAVSELWKNAYDAYARDVVLYTIDSKYPCGGLIDNGCGMTLDQLVDSWLIVGTESKSKKSPLCSHDRFGLRIRKTQGEKGIGRLSAAFLSSVTFLVTKKIDSTFTAILVDWRLFENPYLSFDDIKIPVGQFSEFNDIELTFNSLVQQLNENVYFHNNKKDDLVERAWSRYSKDEFELAEHPEEFISTQDKIINFCTSVKFDKNLVLPWSDVLKKVADIDGDIHGTALFLFDLGRELSLLTNSSDLAKDNIELTDIQKDLVDTLRGFVNPLTSHDDSFSYQIHSIRNDGRERSILSQFDVFGKAEFDSLEHTVVGSVDEKGWFRGKIKAFGEDKGDVVIPPSISVDSSGVGPFQVHLGTFEMLLQNTVHPEREHSNLLEKAQRYSGLMVFRDGLRVLPYGRVDNDFFQIEERRSLNAGRYYWSNRRLFGYIGISQDKNKQLKDKSGREGFIRNQAARQLRVIVSDLLITLADRFFGKHSEDRQEILSINKREKEQRKSAQQNARKATQKGFSEALKKQAPLLDEYFSKAVSLKHELESSRSNDIHFIEEADTLLSELDAVRIDIRTPIKPPKIGIYEDKYRSYRDKYNEFSQYVTQLKTTLNKLNSDLNKLEPTQLVKRHLERNQGVLNSRLSKYSSAIQSKIDALTENWNSDIKSDRAIYYRDAISVLEVVENGGEVEIALNSLDSIYLSLLENFSLKYQSIIKALERIAEGINLESAFSLSEEERDYLEEKTKSLNALAQLGISVEIISHELEDTDSLVTRGLSSLPSNIKEHPGFQLAFNAHKSLTEQIRFLSPLKLSGYQARQKITGKNISEHIIKFFGDRFSRQRVDLFFGREFLSMNITDVPSRIYPVFTNIVNNALYWVCFSDKREIKIDLIDNLVLIANSGPKVDEDDIQKLFSLFYSKRANGHGVGLYLCRENLSVAHHKIWYADIDAEEPYLIKNGANFIIEFNGMERVNG</sequence>
<name>A0ABX0CWB9_9GAMM</name>
<keyword evidence="2" id="KW-0808">Transferase</keyword>
<dbReference type="Pfam" id="PF02518">
    <property type="entry name" value="HATPase_c"/>
    <property type="match status" value="1"/>
</dbReference>
<keyword evidence="2" id="KW-0418">Kinase</keyword>